<feature type="region of interest" description="Disordered" evidence="1">
    <location>
        <begin position="191"/>
        <end position="260"/>
    </location>
</feature>
<accession>A0AAE0SYT6</accession>
<reference evidence="2" key="1">
    <citation type="journal article" date="2021" name="Genome Biol. Evol.">
        <title>A High-Quality Reference Genome for a Parasitic Bivalve with Doubly Uniparental Inheritance (Bivalvia: Unionida).</title>
        <authorList>
            <person name="Smith C.H."/>
        </authorList>
    </citation>
    <scope>NUCLEOTIDE SEQUENCE</scope>
    <source>
        <strain evidence="2">CHS0354</strain>
    </source>
</reference>
<evidence type="ECO:0000256" key="1">
    <source>
        <dbReference type="SAM" id="MobiDB-lite"/>
    </source>
</evidence>
<reference evidence="2" key="2">
    <citation type="journal article" date="2021" name="Genome Biol. Evol.">
        <title>Developing a high-quality reference genome for a parasitic bivalve with doubly uniparental inheritance (Bivalvia: Unionida).</title>
        <authorList>
            <person name="Smith C.H."/>
        </authorList>
    </citation>
    <scope>NUCLEOTIDE SEQUENCE</scope>
    <source>
        <strain evidence="2">CHS0354</strain>
        <tissue evidence="2">Mantle</tissue>
    </source>
</reference>
<dbReference type="Proteomes" id="UP001195483">
    <property type="component" value="Unassembled WGS sequence"/>
</dbReference>
<sequence>MVYFTITGHYHLTIVHVDWNTRLGQRGCARQLASSFLRVGSSSLGSSSTKAYFPPCISYHMLKNGITPTPNIVLSRGTRRIRPTGMGNMLNTADLYDSDKKTHSEEPDNHEPEVMTTGTAVDDLDVSNDRQEISEQTASDYASLSSSYNSALSEIGSFKVSPRLISNESQDFESDEDELDVAYLHDDQGLSEINLTEKGERTHADDRVTQMNLREEESRHEPTDTDSGSCNPIAERGSPKMQGDKQNCSATGDENEEEQTVLDEAVPLSGLEHNRDKSLKIDSDAGLYNSLGACGGQDERGDNLAISTVGGQTLAVHVAPSETDQTVITGSGQILLLLDQAKRALSAGQHDLANKLVTRVYESLGTMANRMEDYFVALGYETCSDVFHGTGRFTMAIKSFYRG</sequence>
<protein>
    <submittedName>
        <fullName evidence="2">Uncharacterized protein</fullName>
    </submittedName>
</protein>
<evidence type="ECO:0000313" key="2">
    <source>
        <dbReference type="EMBL" id="KAK3600378.1"/>
    </source>
</evidence>
<dbReference type="AlphaFoldDB" id="A0AAE0SYT6"/>
<feature type="non-terminal residue" evidence="2">
    <location>
        <position position="1"/>
    </location>
</feature>
<keyword evidence="3" id="KW-1185">Reference proteome</keyword>
<dbReference type="EMBL" id="JAEAOA010000998">
    <property type="protein sequence ID" value="KAK3600378.1"/>
    <property type="molecule type" value="Genomic_DNA"/>
</dbReference>
<gene>
    <name evidence="2" type="ORF">CHS0354_015994</name>
</gene>
<proteinExistence type="predicted"/>
<organism evidence="2 3">
    <name type="scientific">Potamilus streckersoni</name>
    <dbReference type="NCBI Taxonomy" id="2493646"/>
    <lineage>
        <taxon>Eukaryota</taxon>
        <taxon>Metazoa</taxon>
        <taxon>Spiralia</taxon>
        <taxon>Lophotrochozoa</taxon>
        <taxon>Mollusca</taxon>
        <taxon>Bivalvia</taxon>
        <taxon>Autobranchia</taxon>
        <taxon>Heteroconchia</taxon>
        <taxon>Palaeoheterodonta</taxon>
        <taxon>Unionida</taxon>
        <taxon>Unionoidea</taxon>
        <taxon>Unionidae</taxon>
        <taxon>Ambleminae</taxon>
        <taxon>Lampsilini</taxon>
        <taxon>Potamilus</taxon>
    </lineage>
</organism>
<feature type="compositionally biased region" description="Basic and acidic residues" evidence="1">
    <location>
        <begin position="195"/>
        <end position="223"/>
    </location>
</feature>
<reference evidence="2" key="3">
    <citation type="submission" date="2023-05" db="EMBL/GenBank/DDBJ databases">
        <authorList>
            <person name="Smith C.H."/>
        </authorList>
    </citation>
    <scope>NUCLEOTIDE SEQUENCE</scope>
    <source>
        <strain evidence="2">CHS0354</strain>
        <tissue evidence="2">Mantle</tissue>
    </source>
</reference>
<comment type="caution">
    <text evidence="2">The sequence shown here is derived from an EMBL/GenBank/DDBJ whole genome shotgun (WGS) entry which is preliminary data.</text>
</comment>
<name>A0AAE0SYT6_9BIVA</name>
<evidence type="ECO:0000313" key="3">
    <source>
        <dbReference type="Proteomes" id="UP001195483"/>
    </source>
</evidence>